<name>A0A9X6P104_LACJH</name>
<keyword evidence="1" id="KW-0812">Transmembrane</keyword>
<organism evidence="3 4">
    <name type="scientific">Lactobacillus johnsonii</name>
    <dbReference type="NCBI Taxonomy" id="33959"/>
    <lineage>
        <taxon>Bacteria</taxon>
        <taxon>Bacillati</taxon>
        <taxon>Bacillota</taxon>
        <taxon>Bacilli</taxon>
        <taxon>Lactobacillales</taxon>
        <taxon>Lactobacillaceae</taxon>
        <taxon>Lactobacillus</taxon>
    </lineage>
</organism>
<feature type="domain" description="KAP NTPase" evidence="2">
    <location>
        <begin position="177"/>
        <end position="445"/>
    </location>
</feature>
<keyword evidence="1" id="KW-0472">Membrane</keyword>
<dbReference type="Gene3D" id="3.40.50.300">
    <property type="entry name" value="P-loop containing nucleotide triphosphate hydrolases"/>
    <property type="match status" value="1"/>
</dbReference>
<dbReference type="InterPro" id="IPR027417">
    <property type="entry name" value="P-loop_NTPase"/>
</dbReference>
<protein>
    <recommendedName>
        <fullName evidence="2">KAP NTPase domain-containing protein</fullName>
    </recommendedName>
</protein>
<dbReference type="Pfam" id="PF07693">
    <property type="entry name" value="KAP_NTPase"/>
    <property type="match status" value="1"/>
</dbReference>
<accession>A0A9X6P104</accession>
<gene>
    <name evidence="3" type="ORF">CBF50_03560</name>
</gene>
<comment type="caution">
    <text evidence="3">The sequence shown here is derived from an EMBL/GenBank/DDBJ whole genome shotgun (WGS) entry which is preliminary data.</text>
</comment>
<dbReference type="Proteomes" id="UP000215693">
    <property type="component" value="Unassembled WGS sequence"/>
</dbReference>
<keyword evidence="1" id="KW-1133">Transmembrane helix</keyword>
<dbReference type="EMBL" id="NGOH01000039">
    <property type="protein sequence ID" value="OYS13737.1"/>
    <property type="molecule type" value="Genomic_DNA"/>
</dbReference>
<evidence type="ECO:0000313" key="4">
    <source>
        <dbReference type="Proteomes" id="UP000215693"/>
    </source>
</evidence>
<proteinExistence type="predicted"/>
<reference evidence="3 4" key="2">
    <citation type="submission" date="2017-09" db="EMBL/GenBank/DDBJ databases">
        <title>Tripartite evolution among Lactobacillus johnsonii, Lactobacillus taiwanensis, Lactobacillus reuteri and their rodent host.</title>
        <authorList>
            <person name="Wang T."/>
            <person name="Knowles S."/>
            <person name="Cheng C."/>
        </authorList>
    </citation>
    <scope>NUCLEOTIDE SEQUENCE [LARGE SCALE GENOMIC DNA]</scope>
    <source>
        <strain evidence="3 4">117c</strain>
    </source>
</reference>
<dbReference type="SUPFAM" id="SSF52540">
    <property type="entry name" value="P-loop containing nucleoside triphosphate hydrolases"/>
    <property type="match status" value="1"/>
</dbReference>
<sequence length="843" mass="98027">MGKEKSIFRELFTELQQTNIMYISLISICLLMIIDYLNPTGRVTAELWVSIVVIGILILFWFVINNKILLLFKVNSINALDDINLYIVISDLGYGLYLLITKQYFSWKFVVVLLIALLSLSIGIYRIICLQQAILKRLKNDEECHLVELKDLYKNNLNVSLPIFIKDRAVEDDLLGRDSIITLLYKSICQNFSKQDSFVIGLSGPWGSGKTTITNIVRNQLEAQNSDIKIIKALNPWISGSEAVLLNSFYDALLNALEINYSSRKIRKQLKEVSRYVIEIPTVGKSLSKVMENDINQENIEKWQANLKNLILSSNKKYVLFIDDLDRATSTQIRFLLKMLGSLFDLPNLIFILLYDRNRLEKILQDDNKLNTSFAEKVINLELQVPKVSENSVQKIYRSCLINLARIYNVSDKEVNNLDSAFQLIIKSIDNPREFIRFVNSICYIAFSPDINLNRNDLLLIEYISFKQPDLFQLIKENPKLFVSENSGLDISDVFNLGKLKIRIYGFYSNVLKNKYSRWLSILEVLFPYIEQCQMGKEHLQVNNNSNEGRRNNRIYDGHNFDLYFSLSEDYVLGKNKKIKDIVDKLKEKFDNKQVEKIKKEIFEGSKINVSENIHLFSMYKNEFNSVTGVALSRVILDNMEKIPENGGAFVLSARKIAASICVNLLRDAQKEKISELLEKYITKYELIDVFDNLYTFSKNYKNVHEISEIIWNSMCTDIIKDNIDLYKDQYYRPNLIWNLYRGMGGTEEEKTKIISAYLRTIATKNNVYRIFYDFMSISHSNEGIDYIFKEENRQILEKAQLEKILPAPINISQNIIFDIYSKGPSDDFDYKYKNTEINIRQL</sequence>
<evidence type="ECO:0000256" key="1">
    <source>
        <dbReference type="SAM" id="Phobius"/>
    </source>
</evidence>
<dbReference type="InterPro" id="IPR011646">
    <property type="entry name" value="KAP_P-loop"/>
</dbReference>
<evidence type="ECO:0000313" key="3">
    <source>
        <dbReference type="EMBL" id="OYS13737.1"/>
    </source>
</evidence>
<reference evidence="3 4" key="1">
    <citation type="submission" date="2017-04" db="EMBL/GenBank/DDBJ databases">
        <authorList>
            <person name="Lin X.B."/>
            <person name="Stothard P."/>
            <person name="Tasseva G."/>
            <person name="Walter J."/>
        </authorList>
    </citation>
    <scope>NUCLEOTIDE SEQUENCE [LARGE SCALE GENOMIC DNA]</scope>
    <source>
        <strain evidence="3 4">117c</strain>
    </source>
</reference>
<feature type="transmembrane region" description="Helical" evidence="1">
    <location>
        <begin position="20"/>
        <end position="37"/>
    </location>
</feature>
<dbReference type="RefSeq" id="WP_094498618.1">
    <property type="nucleotide sequence ID" value="NZ_NGOD01000011.1"/>
</dbReference>
<feature type="transmembrane region" description="Helical" evidence="1">
    <location>
        <begin position="106"/>
        <end position="128"/>
    </location>
</feature>
<evidence type="ECO:0000259" key="2">
    <source>
        <dbReference type="Pfam" id="PF07693"/>
    </source>
</evidence>
<dbReference type="AlphaFoldDB" id="A0A9X6P104"/>
<feature type="transmembrane region" description="Helical" evidence="1">
    <location>
        <begin position="43"/>
        <end position="63"/>
    </location>
</feature>